<evidence type="ECO:0000313" key="1">
    <source>
        <dbReference type="EMBL" id="UXP30750.1"/>
    </source>
</evidence>
<dbReference type="InterPro" id="IPR029058">
    <property type="entry name" value="AB_hydrolase_fold"/>
</dbReference>
<keyword evidence="2" id="KW-1185">Reference proteome</keyword>
<evidence type="ECO:0000313" key="2">
    <source>
        <dbReference type="Proteomes" id="UP001065174"/>
    </source>
</evidence>
<dbReference type="SUPFAM" id="SSF53474">
    <property type="entry name" value="alpha/beta-Hydrolases"/>
    <property type="match status" value="1"/>
</dbReference>
<gene>
    <name evidence="1" type="ORF">N6H18_10340</name>
</gene>
<accession>A0ABY6CR15</accession>
<name>A0ABY6CR15_9BACT</name>
<sequence>MSTKGFFNIRKSKEPKTLVIGIHGLGNKPAHSLIKLWWKKSLLEGLKKTEGAPSNFNFAMVYWADIMYPQPLNPNVKDSDNELFIDEPYMPEPIQAPKVKNNIWHIVKHSIERVKEVIFLSKNGLANYRLPFDLVIRNSFKDLAAYYDDDKTDEQLLDHIPVKNLLRARLSKKIYTNRHKRIMIVAHSMGSLISYDVLHRLTSNYNIDTFVSMGSPLGLPILRENIAKEHGLTYEDGDMLPTPESIDNWHNLSDKDDHFAVYHCLAEFFAPNSKGVGPIDQLVHNDYKDWITENAHKSFGYMRTPEMGKILSDFLNKKPESIWQKTKRIFKKDAKR</sequence>
<dbReference type="Pfam" id="PF02450">
    <property type="entry name" value="LCAT"/>
    <property type="match status" value="1"/>
</dbReference>
<organism evidence="1 2">
    <name type="scientific">Reichenbachiella agarivorans</name>
    <dbReference type="NCBI Taxonomy" id="2979464"/>
    <lineage>
        <taxon>Bacteria</taxon>
        <taxon>Pseudomonadati</taxon>
        <taxon>Bacteroidota</taxon>
        <taxon>Cytophagia</taxon>
        <taxon>Cytophagales</taxon>
        <taxon>Reichenbachiellaceae</taxon>
        <taxon>Reichenbachiella</taxon>
    </lineage>
</organism>
<dbReference type="RefSeq" id="WP_262308196.1">
    <property type="nucleotide sequence ID" value="NZ_CP106679.1"/>
</dbReference>
<reference evidence="1" key="1">
    <citation type="submission" date="2022-09" db="EMBL/GenBank/DDBJ databases">
        <title>Comparative genomics and taxonomic characterization of three novel marine species of genus Reichenbachiella exhibiting antioxidant and polysaccharide degradation activities.</title>
        <authorList>
            <person name="Muhammad N."/>
            <person name="Lee Y.-J."/>
            <person name="Ko J."/>
            <person name="Kim S.-G."/>
        </authorList>
    </citation>
    <scope>NUCLEOTIDE SEQUENCE</scope>
    <source>
        <strain evidence="1">BKB1-1</strain>
    </source>
</reference>
<proteinExistence type="predicted"/>
<dbReference type="Gene3D" id="3.40.50.1820">
    <property type="entry name" value="alpha/beta hydrolase"/>
    <property type="match status" value="1"/>
</dbReference>
<protein>
    <recommendedName>
        <fullName evidence="3">Alpha/beta hydrolase</fullName>
    </recommendedName>
</protein>
<dbReference type="InterPro" id="IPR003386">
    <property type="entry name" value="LACT/PDAT_acylTrfase"/>
</dbReference>
<evidence type="ECO:0008006" key="3">
    <source>
        <dbReference type="Google" id="ProtNLM"/>
    </source>
</evidence>
<dbReference type="Proteomes" id="UP001065174">
    <property type="component" value="Chromosome"/>
</dbReference>
<dbReference type="EMBL" id="CP106679">
    <property type="protein sequence ID" value="UXP30750.1"/>
    <property type="molecule type" value="Genomic_DNA"/>
</dbReference>